<proteinExistence type="predicted"/>
<dbReference type="Proteomes" id="UP000887576">
    <property type="component" value="Unplaced"/>
</dbReference>
<evidence type="ECO:0000313" key="2">
    <source>
        <dbReference type="WBParaSite" id="JU765_v2.g3929.t1"/>
    </source>
</evidence>
<evidence type="ECO:0000313" key="1">
    <source>
        <dbReference type="Proteomes" id="UP000887576"/>
    </source>
</evidence>
<sequence>MCRKGNKKVAQSSKKKNPSNVIYEEASRYPAKITHNHLFNIYHLNEICGPNKSHPNKFKNTNCTNPFCLLKIGLERWEKFRKPPKTDEPKRDKPRDIQLQPCGLYNNANLCYLNSFLQIWYHNPHFRHFVFSYASVPTFVNPKNSSGAVIKVQKIMERLQAVFFALEVSPFEACDAVRLAEALMLQDGQQDVSEFHTLFFAFLEKQLEGHPSLPGFKKVHEKINFRMKQIIECPCKRKKVTETIVSGLHVSPEGCTNVTEMLKKCFEPAPLHGYTCPECNEESITHMRNEVGTLPPVLMIQITRVSIDHRKDRTAIIYPRELNESTLLKGSKGNHKYHLIAVCVHDGQAASSGHYYDYIYDTRRKKWFHFNDATVKSIKPPGVETEDDVIKPTSDMRGCYLLLYRRDTDLDADEDEEIPYNKLPKRAYVIEKRVSIVI</sequence>
<name>A0AC34R6P6_9BILA</name>
<dbReference type="WBParaSite" id="JU765_v2.g3929.t1">
    <property type="protein sequence ID" value="JU765_v2.g3929.t1"/>
    <property type="gene ID" value="JU765_v2.g3929"/>
</dbReference>
<accession>A0AC34R6P6</accession>
<reference evidence="2" key="1">
    <citation type="submission" date="2022-11" db="UniProtKB">
        <authorList>
            <consortium name="WormBaseParasite"/>
        </authorList>
    </citation>
    <scope>IDENTIFICATION</scope>
</reference>
<protein>
    <submittedName>
        <fullName evidence="2">Ubiquitin carboxyl-terminal hydrolase</fullName>
    </submittedName>
</protein>
<organism evidence="1 2">
    <name type="scientific">Panagrolaimus sp. JU765</name>
    <dbReference type="NCBI Taxonomy" id="591449"/>
    <lineage>
        <taxon>Eukaryota</taxon>
        <taxon>Metazoa</taxon>
        <taxon>Ecdysozoa</taxon>
        <taxon>Nematoda</taxon>
        <taxon>Chromadorea</taxon>
        <taxon>Rhabditida</taxon>
        <taxon>Tylenchina</taxon>
        <taxon>Panagrolaimomorpha</taxon>
        <taxon>Panagrolaimoidea</taxon>
        <taxon>Panagrolaimidae</taxon>
        <taxon>Panagrolaimus</taxon>
    </lineage>
</organism>